<dbReference type="RefSeq" id="WP_110937646.1">
    <property type="nucleotide sequence ID" value="NZ_PDOE01000001.1"/>
</dbReference>
<dbReference type="Pfam" id="PF13039">
    <property type="entry name" value="DUF3900"/>
    <property type="match status" value="1"/>
</dbReference>
<comment type="caution">
    <text evidence="2">The sequence shown here is derived from an EMBL/GenBank/DDBJ whole genome shotgun (WGS) entry which is preliminary data.</text>
</comment>
<feature type="domain" description="DUF3898" evidence="1">
    <location>
        <begin position="81"/>
        <end position="157"/>
    </location>
</feature>
<dbReference type="EMBL" id="PDOE01000001">
    <property type="protein sequence ID" value="RKL69139.1"/>
    <property type="molecule type" value="Genomic_DNA"/>
</dbReference>
<organism evidence="2 3">
    <name type="scientific">Salipaludibacillus neizhouensis</name>
    <dbReference type="NCBI Taxonomy" id="885475"/>
    <lineage>
        <taxon>Bacteria</taxon>
        <taxon>Bacillati</taxon>
        <taxon>Bacillota</taxon>
        <taxon>Bacilli</taxon>
        <taxon>Bacillales</taxon>
        <taxon>Bacillaceae</taxon>
    </lineage>
</organism>
<gene>
    <name evidence="2" type="ORF">CR203_03645</name>
</gene>
<evidence type="ECO:0000313" key="3">
    <source>
        <dbReference type="Proteomes" id="UP000281498"/>
    </source>
</evidence>
<reference evidence="2 3" key="1">
    <citation type="submission" date="2017-10" db="EMBL/GenBank/DDBJ databases">
        <title>Bacillus sp. nov., a halophilic bacterium isolated from a Keqin Lake.</title>
        <authorList>
            <person name="Wang H."/>
        </authorList>
    </citation>
    <scope>NUCLEOTIDE SEQUENCE [LARGE SCALE GENOMIC DNA]</scope>
    <source>
        <strain evidence="2 3">KCTC 13187</strain>
    </source>
</reference>
<evidence type="ECO:0000259" key="1">
    <source>
        <dbReference type="Pfam" id="PF13037"/>
    </source>
</evidence>
<dbReference type="Pfam" id="PF13037">
    <property type="entry name" value="DUF3898"/>
    <property type="match status" value="1"/>
</dbReference>
<dbReference type="InterPro" id="IPR025006">
    <property type="entry name" value="DUF3900"/>
</dbReference>
<dbReference type="OrthoDB" id="2974172at2"/>
<protein>
    <recommendedName>
        <fullName evidence="1">DUF3898 domain-containing protein</fullName>
    </recommendedName>
</protein>
<sequence>MPEEGMLEEWELKIHQSSHARYFEDFLKYVEYNRSMVEIIRAKVVETAQQYIAEAYEEDSEERAQEKESIEAWSNTPERQLQEKWTTEQVVEASSPIIDHQPEVELKQKLDHMEVKALLSDFSENLHIAKVNGKYVILIEGEAFSFDKSASLVEFFPTKPSAPKLPIN</sequence>
<name>A0A3A9KAA5_9BACI</name>
<dbReference type="Proteomes" id="UP000281498">
    <property type="component" value="Unassembled WGS sequence"/>
</dbReference>
<proteinExistence type="predicted"/>
<dbReference type="InterPro" id="IPR025012">
    <property type="entry name" value="DUF3898"/>
</dbReference>
<accession>A0A3A9KAA5</accession>
<keyword evidence="3" id="KW-1185">Reference proteome</keyword>
<evidence type="ECO:0000313" key="2">
    <source>
        <dbReference type="EMBL" id="RKL69139.1"/>
    </source>
</evidence>
<dbReference type="AlphaFoldDB" id="A0A3A9KAA5"/>